<evidence type="ECO:0000313" key="1">
    <source>
        <dbReference type="EMBL" id="CAI8025239.1"/>
    </source>
</evidence>
<keyword evidence="2" id="KW-1185">Reference proteome</keyword>
<reference evidence="1" key="1">
    <citation type="submission" date="2023-03" db="EMBL/GenBank/DDBJ databases">
        <authorList>
            <person name="Steffen K."/>
            <person name="Cardenas P."/>
        </authorList>
    </citation>
    <scope>NUCLEOTIDE SEQUENCE</scope>
</reference>
<gene>
    <name evidence="1" type="ORF">GBAR_LOCUS14596</name>
</gene>
<dbReference type="EMBL" id="CASHTH010002133">
    <property type="protein sequence ID" value="CAI8025239.1"/>
    <property type="molecule type" value="Genomic_DNA"/>
</dbReference>
<name>A0AA35WLX3_GEOBA</name>
<dbReference type="AlphaFoldDB" id="A0AA35WLX3"/>
<evidence type="ECO:0000313" key="2">
    <source>
        <dbReference type="Proteomes" id="UP001174909"/>
    </source>
</evidence>
<accession>A0AA35WLX3</accession>
<protein>
    <submittedName>
        <fullName evidence="1">Uncharacterized protein</fullName>
    </submittedName>
</protein>
<sequence length="165" mass="19000">ASFSYAFLLSLEVFVPVKRRVPSSFLFLTHIEQSCWRPEMATGGGDQVWTWRKKPLPPSKAILRKAFENTSDFSLLCDHLSIPLDKRDVDSAIEYYMQSTHPMRDVLDERPTLPKLLRFPHTLGRTHQHHQKSQSELREVGDSVTGGQRWVHHANDRVSMSTGCR</sequence>
<comment type="caution">
    <text evidence="1">The sequence shown here is derived from an EMBL/GenBank/DDBJ whole genome shotgun (WGS) entry which is preliminary data.</text>
</comment>
<feature type="non-terminal residue" evidence="1">
    <location>
        <position position="1"/>
    </location>
</feature>
<dbReference type="Proteomes" id="UP001174909">
    <property type="component" value="Unassembled WGS sequence"/>
</dbReference>
<organism evidence="1 2">
    <name type="scientific">Geodia barretti</name>
    <name type="common">Barrett's horny sponge</name>
    <dbReference type="NCBI Taxonomy" id="519541"/>
    <lineage>
        <taxon>Eukaryota</taxon>
        <taxon>Metazoa</taxon>
        <taxon>Porifera</taxon>
        <taxon>Demospongiae</taxon>
        <taxon>Heteroscleromorpha</taxon>
        <taxon>Tetractinellida</taxon>
        <taxon>Astrophorina</taxon>
        <taxon>Geodiidae</taxon>
        <taxon>Geodia</taxon>
    </lineage>
</organism>
<proteinExistence type="predicted"/>